<feature type="domain" description="B box-type" evidence="2">
    <location>
        <begin position="9"/>
        <end position="54"/>
    </location>
</feature>
<dbReference type="InterPro" id="IPR000315">
    <property type="entry name" value="Znf_B-box"/>
</dbReference>
<sequence>MATSDSWVQDSVTCDLCDNPTQQFCNSCQVSLCDTCVKKHREDFSSLSHDIVPFLDRKIQLVCPECQHHPGQRCKANCLQCCVPVCFKCVISGPHEKHKLEELTKTHEKRTQRIAADTDEIKSELIPKYQGKNITYESSVSETHTQFVDLLNESTKLRQLWHQEVDNIFDKIDSISQSHRKENLNVLHTYHNKIKKLIFEMNKIVEQNEKLLKSKNFSEVNKYNSKLKEFRDFLHNVDLKLPSFNSKIEQGKELSIEFGDYRAILNQMLQTSLLADFPPCISRIWEQMDKVRVTTTISTEYKPLLGVACVGEAEAWIFGENQTITRIDIHGIVKNTVTNRGKTGLSGISVTRERELMQSDRDRRTVNIVRNGMPEICFTTPEDWSPKRLCCSRSGEIFVHICKLNIRATYTNKIIRYQGQSIQQEICNDRHGNRIFKDGSDSLFITENNNGDICVSDTNANTVVVVDKWGRVQYSYDGISAKKKGLFHPRGIVTDVLSNIIVADINNECLHILDHNGLFLRCIDDCKLEKPFALSVDSDWRLWVGFSNSRKIRVIEYLKNE</sequence>
<organism evidence="3 4">
    <name type="scientific">Crassostrea virginica</name>
    <name type="common">Eastern oyster</name>
    <dbReference type="NCBI Taxonomy" id="6565"/>
    <lineage>
        <taxon>Eukaryota</taxon>
        <taxon>Metazoa</taxon>
        <taxon>Spiralia</taxon>
        <taxon>Lophotrochozoa</taxon>
        <taxon>Mollusca</taxon>
        <taxon>Bivalvia</taxon>
        <taxon>Autobranchia</taxon>
        <taxon>Pteriomorphia</taxon>
        <taxon>Ostreida</taxon>
        <taxon>Ostreoidea</taxon>
        <taxon>Ostreidae</taxon>
        <taxon>Crassostrea</taxon>
    </lineage>
</organism>
<dbReference type="PANTHER" id="PTHR25462">
    <property type="entry name" value="BONUS, ISOFORM C-RELATED"/>
    <property type="match status" value="1"/>
</dbReference>
<keyword evidence="1" id="KW-0863">Zinc-finger</keyword>
<dbReference type="InterPro" id="IPR011042">
    <property type="entry name" value="6-blade_b-propeller_TolB-like"/>
</dbReference>
<gene>
    <name evidence="4" type="primary">LOC111111540</name>
</gene>
<dbReference type="SUPFAM" id="SSF101898">
    <property type="entry name" value="NHL repeat"/>
    <property type="match status" value="1"/>
</dbReference>
<dbReference type="RefSeq" id="XP_022304288.1">
    <property type="nucleotide sequence ID" value="XM_022448580.1"/>
</dbReference>
<dbReference type="PANTHER" id="PTHR25462:SF296">
    <property type="entry name" value="MEIOTIC P26, ISOFORM F"/>
    <property type="match status" value="1"/>
</dbReference>
<feature type="domain" description="B box-type" evidence="2">
    <location>
        <begin position="66"/>
        <end position="103"/>
    </location>
</feature>
<dbReference type="GO" id="GO:0008270">
    <property type="term" value="F:zinc ion binding"/>
    <property type="evidence" value="ECO:0007669"/>
    <property type="project" value="UniProtKB-KW"/>
</dbReference>
<dbReference type="KEGG" id="cvn:111111540"/>
<dbReference type="CDD" id="cd19756">
    <property type="entry name" value="Bbox2"/>
    <property type="match status" value="1"/>
</dbReference>
<proteinExistence type="predicted"/>
<dbReference type="Gene3D" id="3.30.160.60">
    <property type="entry name" value="Classic Zinc Finger"/>
    <property type="match status" value="1"/>
</dbReference>
<protein>
    <submittedName>
        <fullName evidence="4">Uncharacterized protein LOC111111540</fullName>
    </submittedName>
</protein>
<evidence type="ECO:0000256" key="1">
    <source>
        <dbReference type="PROSITE-ProRule" id="PRU00024"/>
    </source>
</evidence>
<evidence type="ECO:0000259" key="2">
    <source>
        <dbReference type="PROSITE" id="PS50119"/>
    </source>
</evidence>
<evidence type="ECO:0000313" key="3">
    <source>
        <dbReference type="Proteomes" id="UP000694844"/>
    </source>
</evidence>
<dbReference type="AlphaFoldDB" id="A0A8B8BLT7"/>
<accession>A0A8B8BLT7</accession>
<dbReference type="PROSITE" id="PS50119">
    <property type="entry name" value="ZF_BBOX"/>
    <property type="match status" value="2"/>
</dbReference>
<dbReference type="InterPro" id="IPR047153">
    <property type="entry name" value="TRIM45/56/19-like"/>
</dbReference>
<dbReference type="Pfam" id="PF00643">
    <property type="entry name" value="zf-B_box"/>
    <property type="match status" value="1"/>
</dbReference>
<keyword evidence="3" id="KW-1185">Reference proteome</keyword>
<dbReference type="Proteomes" id="UP000694844">
    <property type="component" value="Chromosome 9"/>
</dbReference>
<dbReference type="Gene3D" id="2.120.10.30">
    <property type="entry name" value="TolB, C-terminal domain"/>
    <property type="match status" value="1"/>
</dbReference>
<dbReference type="SUPFAM" id="SSF57845">
    <property type="entry name" value="B-box zinc-binding domain"/>
    <property type="match status" value="1"/>
</dbReference>
<keyword evidence="1" id="KW-0479">Metal-binding</keyword>
<dbReference type="Gene3D" id="4.10.830.40">
    <property type="match status" value="1"/>
</dbReference>
<evidence type="ECO:0000313" key="4">
    <source>
        <dbReference type="RefSeq" id="XP_022304288.1"/>
    </source>
</evidence>
<name>A0A8B8BLT7_CRAVI</name>
<dbReference type="GeneID" id="111111540"/>
<dbReference type="GO" id="GO:0061630">
    <property type="term" value="F:ubiquitin protein ligase activity"/>
    <property type="evidence" value="ECO:0007669"/>
    <property type="project" value="TreeGrafter"/>
</dbReference>
<dbReference type="OrthoDB" id="6064205at2759"/>
<keyword evidence="1" id="KW-0862">Zinc</keyword>
<reference evidence="4" key="1">
    <citation type="submission" date="2025-08" db="UniProtKB">
        <authorList>
            <consortium name="RefSeq"/>
        </authorList>
    </citation>
    <scope>IDENTIFICATION</scope>
    <source>
        <tissue evidence="4">Whole sample</tissue>
    </source>
</reference>